<evidence type="ECO:0000313" key="3">
    <source>
        <dbReference type="Proteomes" id="UP001307889"/>
    </source>
</evidence>
<sequence length="88" mass="8917">MGQLDGGSNIWGTKKRAAAEGVRKMAISPDRAGEGAAAGGKSVACLEKSISPVVTELSPSSQPPSLLPSNGPADFTSDDWPPSPIGRV</sequence>
<name>A0ABN7B5G6_9HEMI</name>
<keyword evidence="3" id="KW-1185">Reference proteome</keyword>
<gene>
    <name evidence="2" type="ORF">NTJ_12468</name>
</gene>
<protein>
    <submittedName>
        <fullName evidence="2">Uncharacterized protein</fullName>
    </submittedName>
</protein>
<organism evidence="2 3">
    <name type="scientific">Nesidiocoris tenuis</name>
    <dbReference type="NCBI Taxonomy" id="355587"/>
    <lineage>
        <taxon>Eukaryota</taxon>
        <taxon>Metazoa</taxon>
        <taxon>Ecdysozoa</taxon>
        <taxon>Arthropoda</taxon>
        <taxon>Hexapoda</taxon>
        <taxon>Insecta</taxon>
        <taxon>Pterygota</taxon>
        <taxon>Neoptera</taxon>
        <taxon>Paraneoptera</taxon>
        <taxon>Hemiptera</taxon>
        <taxon>Heteroptera</taxon>
        <taxon>Panheteroptera</taxon>
        <taxon>Cimicomorpha</taxon>
        <taxon>Miridae</taxon>
        <taxon>Dicyphina</taxon>
        <taxon>Nesidiocoris</taxon>
    </lineage>
</organism>
<reference evidence="2 3" key="1">
    <citation type="submission" date="2023-09" db="EMBL/GenBank/DDBJ databases">
        <title>Nesidiocoris tenuis whole genome shotgun sequence.</title>
        <authorList>
            <person name="Shibata T."/>
            <person name="Shimoda M."/>
            <person name="Kobayashi T."/>
            <person name="Uehara T."/>
        </authorList>
    </citation>
    <scope>NUCLEOTIDE SEQUENCE [LARGE SCALE GENOMIC DNA]</scope>
    <source>
        <strain evidence="2 3">Japan</strain>
    </source>
</reference>
<evidence type="ECO:0000313" key="2">
    <source>
        <dbReference type="EMBL" id="BES99651.1"/>
    </source>
</evidence>
<accession>A0ABN7B5G6</accession>
<feature type="region of interest" description="Disordered" evidence="1">
    <location>
        <begin position="54"/>
        <end position="88"/>
    </location>
</feature>
<proteinExistence type="predicted"/>
<dbReference type="Proteomes" id="UP001307889">
    <property type="component" value="Chromosome 10"/>
</dbReference>
<dbReference type="EMBL" id="AP028918">
    <property type="protein sequence ID" value="BES99651.1"/>
    <property type="molecule type" value="Genomic_DNA"/>
</dbReference>
<evidence type="ECO:0000256" key="1">
    <source>
        <dbReference type="SAM" id="MobiDB-lite"/>
    </source>
</evidence>